<sequence>MTNGAVEHPAGFRKSHQTLQTVKPIDISSHKCHSIENAERLHRLWEEEVAKVGQDKASLYQVMMRFLRAGFILSCVFGTIGMIAAFLSSVNSDTDFHLGDDARL</sequence>
<evidence type="ECO:0000313" key="3">
    <source>
        <dbReference type="Proteomes" id="UP001460270"/>
    </source>
</evidence>
<accession>A0AAW0NK81</accession>
<dbReference type="Proteomes" id="UP001460270">
    <property type="component" value="Unassembled WGS sequence"/>
</dbReference>
<evidence type="ECO:0000256" key="1">
    <source>
        <dbReference type="SAM" id="Phobius"/>
    </source>
</evidence>
<protein>
    <submittedName>
        <fullName evidence="2">Uncharacterized protein</fullName>
    </submittedName>
</protein>
<keyword evidence="1" id="KW-1133">Transmembrane helix</keyword>
<evidence type="ECO:0000313" key="2">
    <source>
        <dbReference type="EMBL" id="KAK7899189.1"/>
    </source>
</evidence>
<proteinExistence type="predicted"/>
<dbReference type="EMBL" id="JBBPFD010000014">
    <property type="protein sequence ID" value="KAK7899189.1"/>
    <property type="molecule type" value="Genomic_DNA"/>
</dbReference>
<dbReference type="AlphaFoldDB" id="A0AAW0NK81"/>
<name>A0AAW0NK81_9GOBI</name>
<feature type="transmembrane region" description="Helical" evidence="1">
    <location>
        <begin position="66"/>
        <end position="87"/>
    </location>
</feature>
<gene>
    <name evidence="2" type="ORF">WMY93_020042</name>
</gene>
<comment type="caution">
    <text evidence="2">The sequence shown here is derived from an EMBL/GenBank/DDBJ whole genome shotgun (WGS) entry which is preliminary data.</text>
</comment>
<keyword evidence="3" id="KW-1185">Reference proteome</keyword>
<keyword evidence="1" id="KW-0472">Membrane</keyword>
<keyword evidence="1" id="KW-0812">Transmembrane</keyword>
<reference evidence="3" key="1">
    <citation type="submission" date="2024-04" db="EMBL/GenBank/DDBJ databases">
        <title>Salinicola lusitanus LLJ914,a marine bacterium isolated from the Okinawa Trough.</title>
        <authorList>
            <person name="Li J."/>
        </authorList>
    </citation>
    <scope>NUCLEOTIDE SEQUENCE [LARGE SCALE GENOMIC DNA]</scope>
</reference>
<organism evidence="2 3">
    <name type="scientific">Mugilogobius chulae</name>
    <name type="common">yellowstripe goby</name>
    <dbReference type="NCBI Taxonomy" id="88201"/>
    <lineage>
        <taxon>Eukaryota</taxon>
        <taxon>Metazoa</taxon>
        <taxon>Chordata</taxon>
        <taxon>Craniata</taxon>
        <taxon>Vertebrata</taxon>
        <taxon>Euteleostomi</taxon>
        <taxon>Actinopterygii</taxon>
        <taxon>Neopterygii</taxon>
        <taxon>Teleostei</taxon>
        <taxon>Neoteleostei</taxon>
        <taxon>Acanthomorphata</taxon>
        <taxon>Gobiaria</taxon>
        <taxon>Gobiiformes</taxon>
        <taxon>Gobioidei</taxon>
        <taxon>Gobiidae</taxon>
        <taxon>Gobionellinae</taxon>
        <taxon>Mugilogobius</taxon>
    </lineage>
</organism>